<gene>
    <name evidence="2" type="ORF">Sjap_019585</name>
</gene>
<evidence type="ECO:0000313" key="2">
    <source>
        <dbReference type="EMBL" id="KAK9102331.1"/>
    </source>
</evidence>
<dbReference type="SUPFAM" id="SSF52833">
    <property type="entry name" value="Thioredoxin-like"/>
    <property type="match status" value="1"/>
</dbReference>
<dbReference type="Proteomes" id="UP001417504">
    <property type="component" value="Unassembled WGS sequence"/>
</dbReference>
<dbReference type="InterPro" id="IPR036249">
    <property type="entry name" value="Thioredoxin-like_sf"/>
</dbReference>
<dbReference type="Gene3D" id="3.40.30.10">
    <property type="entry name" value="Glutaredoxin"/>
    <property type="match status" value="1"/>
</dbReference>
<dbReference type="AlphaFoldDB" id="A0AAP0HZH5"/>
<protein>
    <recommendedName>
        <fullName evidence="4">Thioredoxin domain-containing protein</fullName>
    </recommendedName>
</protein>
<name>A0AAP0HZH5_9MAGN</name>
<reference evidence="2 3" key="1">
    <citation type="submission" date="2024-01" db="EMBL/GenBank/DDBJ databases">
        <title>Genome assemblies of Stephania.</title>
        <authorList>
            <person name="Yang L."/>
        </authorList>
    </citation>
    <scope>NUCLEOTIDE SEQUENCE [LARGE SCALE GENOMIC DNA]</scope>
    <source>
        <strain evidence="2">QJT</strain>
        <tissue evidence="2">Leaf</tissue>
    </source>
</reference>
<evidence type="ECO:0000313" key="3">
    <source>
        <dbReference type="Proteomes" id="UP001417504"/>
    </source>
</evidence>
<accession>A0AAP0HZH5</accession>
<feature type="transmembrane region" description="Helical" evidence="1">
    <location>
        <begin position="12"/>
        <end position="35"/>
    </location>
</feature>
<evidence type="ECO:0008006" key="4">
    <source>
        <dbReference type="Google" id="ProtNLM"/>
    </source>
</evidence>
<proteinExistence type="predicted"/>
<comment type="caution">
    <text evidence="2">The sequence shown here is derived from an EMBL/GenBank/DDBJ whole genome shotgun (WGS) entry which is preliminary data.</text>
</comment>
<keyword evidence="1" id="KW-0472">Membrane</keyword>
<keyword evidence="1" id="KW-1133">Transmembrane helix</keyword>
<keyword evidence="3" id="KW-1185">Reference proteome</keyword>
<keyword evidence="1" id="KW-0812">Transmembrane</keyword>
<organism evidence="2 3">
    <name type="scientific">Stephania japonica</name>
    <dbReference type="NCBI Taxonomy" id="461633"/>
    <lineage>
        <taxon>Eukaryota</taxon>
        <taxon>Viridiplantae</taxon>
        <taxon>Streptophyta</taxon>
        <taxon>Embryophyta</taxon>
        <taxon>Tracheophyta</taxon>
        <taxon>Spermatophyta</taxon>
        <taxon>Magnoliopsida</taxon>
        <taxon>Ranunculales</taxon>
        <taxon>Menispermaceae</taxon>
        <taxon>Menispermoideae</taxon>
        <taxon>Cissampelideae</taxon>
        <taxon>Stephania</taxon>
    </lineage>
</organism>
<evidence type="ECO:0000256" key="1">
    <source>
        <dbReference type="SAM" id="Phobius"/>
    </source>
</evidence>
<sequence length="259" mass="29464">MEAKNTKNPLQWLNLMVSEPFYFSHFLAFFSYLVIRISTSDALSSSVSDRLLRRVIHTTRSSFSLPIFQSSHEETWEGFVVDALLFAKVFLFLVASVIDYHLALCYAVGFLVMKIATLYSSIAFSGDSSKLTPLQLEVLLSEGSASRFWLVEFRSFCSPTCIRTSRFLPDLAITYSNKNLSFGIVDLSLFPNVAEKFGISMGVSMNQLPTYILFDNGTEVAHFPDVQLEGKASYRPITKGFLCRYFELDRRLIEYVYSK</sequence>
<feature type="transmembrane region" description="Helical" evidence="1">
    <location>
        <begin position="89"/>
        <end position="112"/>
    </location>
</feature>
<dbReference type="EMBL" id="JBBNAE010000008">
    <property type="protein sequence ID" value="KAK9102331.1"/>
    <property type="molecule type" value="Genomic_DNA"/>
</dbReference>